<feature type="region of interest" description="Disordered" evidence="4">
    <location>
        <begin position="491"/>
        <end position="511"/>
    </location>
</feature>
<comment type="similarity">
    <text evidence="2">Belongs to the bacterial PQQ dehydrogenase family.</text>
</comment>
<dbReference type="PANTHER" id="PTHR32303">
    <property type="entry name" value="QUINOPROTEIN ALCOHOL DEHYDROGENASE (CYTOCHROME C)"/>
    <property type="match status" value="1"/>
</dbReference>
<evidence type="ECO:0000256" key="3">
    <source>
        <dbReference type="ARBA" id="ARBA00023002"/>
    </source>
</evidence>
<dbReference type="InterPro" id="IPR011047">
    <property type="entry name" value="Quinoprotein_ADH-like_sf"/>
</dbReference>
<feature type="transmembrane region" description="Helical" evidence="5">
    <location>
        <begin position="57"/>
        <end position="73"/>
    </location>
</feature>
<dbReference type="Pfam" id="PF01011">
    <property type="entry name" value="PQQ"/>
    <property type="match status" value="1"/>
</dbReference>
<dbReference type="EC" id="1.1.-.-" evidence="7"/>
<protein>
    <submittedName>
        <fullName evidence="7">Membrane-bound PQQ-dependent dehydrogenase, glucose/quinate/shikimate family</fullName>
        <ecNumber evidence="7">1.1.-.-</ecNumber>
    </submittedName>
</protein>
<feature type="transmembrane region" description="Helical" evidence="5">
    <location>
        <begin position="34"/>
        <end position="50"/>
    </location>
</feature>
<dbReference type="InterPro" id="IPR002372">
    <property type="entry name" value="PQQ_rpt_dom"/>
</dbReference>
<dbReference type="GO" id="GO:0008876">
    <property type="term" value="F:quinoprotein glucose dehydrogenase activity"/>
    <property type="evidence" value="ECO:0007669"/>
    <property type="project" value="TreeGrafter"/>
</dbReference>
<dbReference type="EMBL" id="VEWJ01000012">
    <property type="protein sequence ID" value="TPF74358.1"/>
    <property type="molecule type" value="Genomic_DNA"/>
</dbReference>
<keyword evidence="5" id="KW-0472">Membrane</keyword>
<dbReference type="GO" id="GO:0048038">
    <property type="term" value="F:quinone binding"/>
    <property type="evidence" value="ECO:0007669"/>
    <property type="project" value="InterPro"/>
</dbReference>
<dbReference type="AlphaFoldDB" id="A0A502BM00"/>
<dbReference type="GO" id="GO:0016020">
    <property type="term" value="C:membrane"/>
    <property type="evidence" value="ECO:0007669"/>
    <property type="project" value="InterPro"/>
</dbReference>
<evidence type="ECO:0000313" key="7">
    <source>
        <dbReference type="EMBL" id="TPF74358.1"/>
    </source>
</evidence>
<keyword evidence="3 7" id="KW-0560">Oxidoreductase</keyword>
<sequence>MENLRRAFSIILAVAGIYLVVLGGRLLFLGGSPYYLLVGIIYVVAVWLMWKQDRRSVWLISAVLLITVLWSAWEVHGIGAYWGWLARLMVPLGFAIVAALLFASFRDKAGKACLGAAALGAVCFAAVFARAFINVPYVAATNGDDYKIAQSDNKPIDWTAYSRDTMGIRFSPFTQINRDNVKDLKVAWTYRTGRDFSNANSVDQNTPLQIGNTLYACTPENAVHAINATTGERKWLYEAKAKSYTWARCRGLGYYENTAAVSGEICAKRIVGNTVDGRLYELDAETGALCPQFGTNGEVDLRANMGVMGPGYYYQNSAPLVAGDKIIVGGWVSDNQNLSEPSGAIRAFDALTGTLVWTWDPGNPDVARDPLNDGEYTAGTPNMWTHAAFDPALGVVYAPMGNAGTDYYNAKRPEHSLEYNAALVALDVNTGKPKWSFQTVHDDLWDYDIPSQPALLDMKNDAGEMVPAVLIFTKRGQIFALDRRDGTPISKVEELPVPTTGTVPENRVSPTQPYSVDMPVINSERFTEASSWGMTMFDQLLCRISYKQMRYDGDFTLPGLDWTLSSPGVLGGQNWGSASYDPLNRRLFVNDIRLGDVKRMMTRPEYDKALETRTPSADGHGLAPMDGTPYAIENGNWYSPLGVPCQQPPLGTVTAIDLDTRSIAWQMPGGTAEQLGPLNIKLGLPLTLGMPTYAGTSVTAGGIVFFAGTQDFYLRAYDAATGEELVKVPLPVGASATPMVFISPENGKEYVVLSVGGAAHSAAGDYLMAFTLPE</sequence>
<dbReference type="SMART" id="SM00564">
    <property type="entry name" value="PQQ"/>
    <property type="match status" value="3"/>
</dbReference>
<organism evidence="7 8">
    <name type="scientific">Brucella gallinifaecis</name>
    <dbReference type="NCBI Taxonomy" id="215590"/>
    <lineage>
        <taxon>Bacteria</taxon>
        <taxon>Pseudomonadati</taxon>
        <taxon>Pseudomonadota</taxon>
        <taxon>Alphaproteobacteria</taxon>
        <taxon>Hyphomicrobiales</taxon>
        <taxon>Brucellaceae</taxon>
        <taxon>Brucella/Ochrobactrum group</taxon>
        <taxon>Brucella</taxon>
    </lineage>
</organism>
<evidence type="ECO:0000313" key="8">
    <source>
        <dbReference type="Proteomes" id="UP000315388"/>
    </source>
</evidence>
<reference evidence="7 8" key="1">
    <citation type="journal article" date="2003" name="Int. J. Syst. Evol. Microbiol.">
        <title>Towards a standardized format for the description of a novel species (of an established genus): Ochrobactrum gallinifaecis sp. nov.</title>
        <authorList>
            <person name="Kampfer P."/>
            <person name="Buczolits S."/>
            <person name="Albrecht A."/>
            <person name="Busse H.J."/>
            <person name="Stackebrandt E."/>
        </authorList>
    </citation>
    <scope>NUCLEOTIDE SEQUENCE [LARGE SCALE GENOMIC DNA]</scope>
    <source>
        <strain evidence="7 8">ISO 196</strain>
    </source>
</reference>
<comment type="cofactor">
    <cofactor evidence="1">
        <name>pyrroloquinoline quinone</name>
        <dbReference type="ChEBI" id="CHEBI:58442"/>
    </cofactor>
</comment>
<dbReference type="InterPro" id="IPR017511">
    <property type="entry name" value="PQQ_mDH"/>
</dbReference>
<evidence type="ECO:0000256" key="4">
    <source>
        <dbReference type="SAM" id="MobiDB-lite"/>
    </source>
</evidence>
<feature type="transmembrane region" description="Helical" evidence="5">
    <location>
        <begin position="85"/>
        <end position="105"/>
    </location>
</feature>
<dbReference type="RefSeq" id="WP_140905913.1">
    <property type="nucleotide sequence ID" value="NZ_JBHTMD010000011.1"/>
</dbReference>
<feature type="transmembrane region" description="Helical" evidence="5">
    <location>
        <begin position="7"/>
        <end position="28"/>
    </location>
</feature>
<dbReference type="Proteomes" id="UP000315388">
    <property type="component" value="Unassembled WGS sequence"/>
</dbReference>
<feature type="domain" description="Pyrrolo-quinoline quinone repeat" evidence="6">
    <location>
        <begin position="158"/>
        <end position="751"/>
    </location>
</feature>
<dbReference type="SUPFAM" id="SSF50998">
    <property type="entry name" value="Quinoprotein alcohol dehydrogenase-like"/>
    <property type="match status" value="1"/>
</dbReference>
<evidence type="ECO:0000256" key="1">
    <source>
        <dbReference type="ARBA" id="ARBA00001931"/>
    </source>
</evidence>
<proteinExistence type="inferred from homology"/>
<evidence type="ECO:0000259" key="6">
    <source>
        <dbReference type="Pfam" id="PF01011"/>
    </source>
</evidence>
<evidence type="ECO:0000256" key="2">
    <source>
        <dbReference type="ARBA" id="ARBA00008156"/>
    </source>
</evidence>
<evidence type="ECO:0000256" key="5">
    <source>
        <dbReference type="SAM" id="Phobius"/>
    </source>
</evidence>
<feature type="compositionally biased region" description="Polar residues" evidence="4">
    <location>
        <begin position="499"/>
        <end position="511"/>
    </location>
</feature>
<keyword evidence="5" id="KW-0812">Transmembrane</keyword>
<accession>A0A502BM00</accession>
<keyword evidence="8" id="KW-1185">Reference proteome</keyword>
<dbReference type="OrthoDB" id="9794322at2"/>
<dbReference type="PANTHER" id="PTHR32303:SF4">
    <property type="entry name" value="QUINOPROTEIN GLUCOSE DEHYDROGENASE"/>
    <property type="match status" value="1"/>
</dbReference>
<keyword evidence="5" id="KW-1133">Transmembrane helix</keyword>
<dbReference type="CDD" id="cd10280">
    <property type="entry name" value="PQQ_mGDH"/>
    <property type="match status" value="1"/>
</dbReference>
<dbReference type="NCBIfam" id="TIGR03074">
    <property type="entry name" value="PQQ_membr_DH"/>
    <property type="match status" value="1"/>
</dbReference>
<gene>
    <name evidence="7" type="ORF">FHY56_14710</name>
</gene>
<name>A0A502BM00_9HYPH</name>
<comment type="caution">
    <text evidence="7">The sequence shown here is derived from an EMBL/GenBank/DDBJ whole genome shotgun (WGS) entry which is preliminary data.</text>
</comment>
<dbReference type="InterPro" id="IPR018391">
    <property type="entry name" value="PQQ_b-propeller_rpt"/>
</dbReference>
<feature type="transmembrane region" description="Helical" evidence="5">
    <location>
        <begin position="112"/>
        <end position="133"/>
    </location>
</feature>
<dbReference type="Gene3D" id="2.140.10.10">
    <property type="entry name" value="Quinoprotein alcohol dehydrogenase-like superfamily"/>
    <property type="match status" value="1"/>
</dbReference>